<comment type="caution">
    <text evidence="2">The sequence shown here is derived from an EMBL/GenBank/DDBJ whole genome shotgun (WGS) entry which is preliminary data.</text>
</comment>
<reference evidence="2" key="1">
    <citation type="submission" date="2019-08" db="EMBL/GenBank/DDBJ databases">
        <authorList>
            <person name="Kucharzyk K."/>
            <person name="Murdoch R.W."/>
            <person name="Higgins S."/>
            <person name="Loffler F."/>
        </authorList>
    </citation>
    <scope>NUCLEOTIDE SEQUENCE</scope>
</reference>
<evidence type="ECO:0000256" key="1">
    <source>
        <dbReference type="SAM" id="MobiDB-lite"/>
    </source>
</evidence>
<dbReference type="AlphaFoldDB" id="A0A645FUT9"/>
<name>A0A645FUT9_9ZZZZ</name>
<proteinExistence type="predicted"/>
<gene>
    <name evidence="2" type="ORF">SDC9_163110</name>
</gene>
<evidence type="ECO:0000313" key="2">
    <source>
        <dbReference type="EMBL" id="MPN15774.1"/>
    </source>
</evidence>
<protein>
    <submittedName>
        <fullName evidence="2">Uncharacterized protein</fullName>
    </submittedName>
</protein>
<organism evidence="2">
    <name type="scientific">bioreactor metagenome</name>
    <dbReference type="NCBI Taxonomy" id="1076179"/>
    <lineage>
        <taxon>unclassified sequences</taxon>
        <taxon>metagenomes</taxon>
        <taxon>ecological metagenomes</taxon>
    </lineage>
</organism>
<dbReference type="EMBL" id="VSSQ01062631">
    <property type="protein sequence ID" value="MPN15774.1"/>
    <property type="molecule type" value="Genomic_DNA"/>
</dbReference>
<sequence>MVHRREGLLDRCLPPGVHLPQVDPVGAEPLQRGVQVGQHGPRRGVHRPFPVAYAEAGLGGDDQVLAVELAGHQRAEDLLRVPGAVRRGSVDQGATRVDERRHQVVRRLGGCVAAPGERAQSEAGDLQPGRADASLFHARDSRRPTVTRRNRVTPPAAPALLPAHRLHRSPLAVGRPADSPRSRGCLGGYPAVTSAADPAAAPQPPWRGP</sequence>
<accession>A0A645FUT9</accession>
<feature type="compositionally biased region" description="Low complexity" evidence="1">
    <location>
        <begin position="190"/>
        <end position="200"/>
    </location>
</feature>
<feature type="region of interest" description="Disordered" evidence="1">
    <location>
        <begin position="167"/>
        <end position="209"/>
    </location>
</feature>